<evidence type="ECO:0000313" key="7">
    <source>
        <dbReference type="EMBL" id="SMF82683.1"/>
    </source>
</evidence>
<dbReference type="Gene3D" id="3.30.560.10">
    <property type="entry name" value="Glucose Oxidase, domain 3"/>
    <property type="match status" value="1"/>
</dbReference>
<dbReference type="RefSeq" id="WP_085126972.1">
    <property type="nucleotide sequence ID" value="NZ_FWZX01000047.1"/>
</dbReference>
<dbReference type="Proteomes" id="UP000192917">
    <property type="component" value="Unassembled WGS sequence"/>
</dbReference>
<evidence type="ECO:0000256" key="1">
    <source>
        <dbReference type="ARBA" id="ARBA00001974"/>
    </source>
</evidence>
<keyword evidence="3" id="KW-0285">Flavoprotein</keyword>
<dbReference type="InterPro" id="IPR012132">
    <property type="entry name" value="GMC_OxRdtase"/>
</dbReference>
<comment type="similarity">
    <text evidence="2">Belongs to the GMC oxidoreductase family.</text>
</comment>
<evidence type="ECO:0000313" key="8">
    <source>
        <dbReference type="Proteomes" id="UP000192917"/>
    </source>
</evidence>
<dbReference type="GO" id="GO:0016614">
    <property type="term" value="F:oxidoreductase activity, acting on CH-OH group of donors"/>
    <property type="evidence" value="ECO:0007669"/>
    <property type="project" value="InterPro"/>
</dbReference>
<dbReference type="InterPro" id="IPR036188">
    <property type="entry name" value="FAD/NAD-bd_sf"/>
</dbReference>
<reference evidence="7 8" key="1">
    <citation type="submission" date="2017-04" db="EMBL/GenBank/DDBJ databases">
        <authorList>
            <person name="Afonso C.L."/>
            <person name="Miller P.J."/>
            <person name="Scott M.A."/>
            <person name="Spackman E."/>
            <person name="Goraichik I."/>
            <person name="Dimitrov K.M."/>
            <person name="Suarez D.L."/>
            <person name="Swayne D.E."/>
        </authorList>
    </citation>
    <scope>NUCLEOTIDE SEQUENCE [LARGE SCALE GENOMIC DNA]</scope>
    <source>
        <strain evidence="7 8">USBA 355</strain>
    </source>
</reference>
<dbReference type="Pfam" id="PF00732">
    <property type="entry name" value="GMC_oxred_N"/>
    <property type="match status" value="1"/>
</dbReference>
<evidence type="ECO:0000259" key="6">
    <source>
        <dbReference type="PROSITE" id="PS00624"/>
    </source>
</evidence>
<comment type="cofactor">
    <cofactor evidence="1 5">
        <name>FAD</name>
        <dbReference type="ChEBI" id="CHEBI:57692"/>
    </cofactor>
</comment>
<keyword evidence="8" id="KW-1185">Reference proteome</keyword>
<feature type="domain" description="Glucose-methanol-choline oxidoreductase N-terminal" evidence="6">
    <location>
        <begin position="264"/>
        <end position="278"/>
    </location>
</feature>
<name>A0A1Y6CQX5_9PROT</name>
<dbReference type="PANTHER" id="PTHR11552">
    <property type="entry name" value="GLUCOSE-METHANOL-CHOLINE GMC OXIDOREDUCTASE"/>
    <property type="match status" value="1"/>
</dbReference>
<dbReference type="InterPro" id="IPR000172">
    <property type="entry name" value="GMC_OxRdtase_N"/>
</dbReference>
<dbReference type="PANTHER" id="PTHR11552:SF147">
    <property type="entry name" value="CHOLINE DEHYDROGENASE, MITOCHONDRIAL"/>
    <property type="match status" value="1"/>
</dbReference>
<dbReference type="STRING" id="560819.SAMN05428998_14730"/>
<evidence type="ECO:0000256" key="5">
    <source>
        <dbReference type="PIRSR" id="PIRSR000137-2"/>
    </source>
</evidence>
<dbReference type="SUPFAM" id="SSF54373">
    <property type="entry name" value="FAD-linked reductases, C-terminal domain"/>
    <property type="match status" value="1"/>
</dbReference>
<organism evidence="7 8">
    <name type="scientific">Tistlia consotensis USBA 355</name>
    <dbReference type="NCBI Taxonomy" id="560819"/>
    <lineage>
        <taxon>Bacteria</taxon>
        <taxon>Pseudomonadati</taxon>
        <taxon>Pseudomonadota</taxon>
        <taxon>Alphaproteobacteria</taxon>
        <taxon>Rhodospirillales</taxon>
        <taxon>Rhodovibrionaceae</taxon>
        <taxon>Tistlia</taxon>
    </lineage>
</organism>
<gene>
    <name evidence="7" type="ORF">SAMN05428998_14730</name>
</gene>
<keyword evidence="4 5" id="KW-0274">FAD</keyword>
<dbReference type="GO" id="GO:0050660">
    <property type="term" value="F:flavin adenine dinucleotide binding"/>
    <property type="evidence" value="ECO:0007669"/>
    <property type="project" value="InterPro"/>
</dbReference>
<protein>
    <submittedName>
        <fullName evidence="7">Choline dehydrogenase</fullName>
    </submittedName>
</protein>
<dbReference type="PROSITE" id="PS00624">
    <property type="entry name" value="GMC_OXRED_2"/>
    <property type="match status" value="1"/>
</dbReference>
<dbReference type="AlphaFoldDB" id="A0A1Y6CQX5"/>
<accession>A0A1Y6CQX5</accession>
<dbReference type="Pfam" id="PF05199">
    <property type="entry name" value="GMC_oxred_C"/>
    <property type="match status" value="1"/>
</dbReference>
<evidence type="ECO:0000256" key="4">
    <source>
        <dbReference type="ARBA" id="ARBA00022827"/>
    </source>
</evidence>
<feature type="binding site" evidence="5">
    <location>
        <position position="94"/>
    </location>
    <ligand>
        <name>FAD</name>
        <dbReference type="ChEBI" id="CHEBI:57692"/>
    </ligand>
</feature>
<dbReference type="PIRSF" id="PIRSF000137">
    <property type="entry name" value="Alcohol_oxidase"/>
    <property type="match status" value="1"/>
</dbReference>
<evidence type="ECO:0000256" key="3">
    <source>
        <dbReference type="ARBA" id="ARBA00022630"/>
    </source>
</evidence>
<dbReference type="Gene3D" id="3.50.50.60">
    <property type="entry name" value="FAD/NAD(P)-binding domain"/>
    <property type="match status" value="1"/>
</dbReference>
<dbReference type="EMBL" id="FWZX01000047">
    <property type="protein sequence ID" value="SMF82683.1"/>
    <property type="molecule type" value="Genomic_DNA"/>
</dbReference>
<sequence length="543" mass="59595">MAERHDEARQDLGEYDYVVVGAGSAGCVLANRLSADPKTSVLLLEAGGRDDWIWFKIPIGYLYCMGNPRADWGFKTAADPGLNGRSLNYPRGRVLGGCSSINGMIYMRGQARDYDLWRQMGNGGWSWDDVLPYFRRSEDHYKGASELHGAGGEWRVEKQRLSWEILEAFRQAAVAVGIPPTDDFNQGSNEGVGLFEVNQRRGRRWSTATGFLRPALERPNLTVMTHAQAERLVFEGRRCRGVAFRRRGEPVSARARREVILASGSIGSPQLLQLSGVGPGALLQQHGIAVRHALPGVGGNLQDHLQIRAVYQVQGVKTLNQQANSLFGKAAMALEYALRRSGPLTMAPSQLGAFTRSDASQETPNLEYHVQPLSLDKFGEPLHRFPAFTASVCNLRPESRGHVRITSPDWDRPPEILPNYLSAPADRLVAAQSLRLTRKICAAEPLAKYRPVEIKPGPELEGDEVLARAAGDIATTIFHPVGTCRMGSDDQAVVDARLRVHGLESLRVVDASVMPTITSGNTNSPTIMIAEKASDMIREDARG</sequence>
<evidence type="ECO:0000256" key="2">
    <source>
        <dbReference type="ARBA" id="ARBA00010790"/>
    </source>
</evidence>
<dbReference type="InterPro" id="IPR007867">
    <property type="entry name" value="GMC_OxRtase_C"/>
</dbReference>
<dbReference type="PROSITE" id="PS51257">
    <property type="entry name" value="PROKAR_LIPOPROTEIN"/>
    <property type="match status" value="1"/>
</dbReference>
<dbReference type="SUPFAM" id="SSF51905">
    <property type="entry name" value="FAD/NAD(P)-binding domain"/>
    <property type="match status" value="1"/>
</dbReference>
<proteinExistence type="inferred from homology"/>